<organism evidence="2 3">
    <name type="scientific">Chitinophaga pinensis (strain ATCC 43595 / DSM 2588 / LMG 13176 / NBRC 15968 / NCIMB 11800 / UQM 2034)</name>
    <dbReference type="NCBI Taxonomy" id="485918"/>
    <lineage>
        <taxon>Bacteria</taxon>
        <taxon>Pseudomonadati</taxon>
        <taxon>Bacteroidota</taxon>
        <taxon>Chitinophagia</taxon>
        <taxon>Chitinophagales</taxon>
        <taxon>Chitinophagaceae</taxon>
        <taxon>Chitinophaga</taxon>
    </lineage>
</organism>
<dbReference type="RefSeq" id="WP_012791148.1">
    <property type="nucleotide sequence ID" value="NC_013132.1"/>
</dbReference>
<evidence type="ECO:0000313" key="3">
    <source>
        <dbReference type="Proteomes" id="UP000002215"/>
    </source>
</evidence>
<reference evidence="3" key="1">
    <citation type="submission" date="2009-08" db="EMBL/GenBank/DDBJ databases">
        <title>The complete genome of Chitinophaga pinensis DSM 2588.</title>
        <authorList>
            <consortium name="US DOE Joint Genome Institute (JGI-PGF)"/>
            <person name="Lucas S."/>
            <person name="Copeland A."/>
            <person name="Lapidus A."/>
            <person name="Glavina del Rio T."/>
            <person name="Dalin E."/>
            <person name="Tice H."/>
            <person name="Bruce D."/>
            <person name="Goodwin L."/>
            <person name="Pitluck S."/>
            <person name="Kyrpides N."/>
            <person name="Mavromatis K."/>
            <person name="Ivanova N."/>
            <person name="Mikhailova N."/>
            <person name="Sims D."/>
            <person name="Meinche L."/>
            <person name="Brettin T."/>
            <person name="Detter J.C."/>
            <person name="Han C."/>
            <person name="Larimer F."/>
            <person name="Land M."/>
            <person name="Hauser L."/>
            <person name="Markowitz V."/>
            <person name="Cheng J.-F."/>
            <person name="Hugenholtz P."/>
            <person name="Woyke T."/>
            <person name="Wu D."/>
            <person name="Spring S."/>
            <person name="Klenk H.-P."/>
            <person name="Eisen J.A."/>
        </authorList>
    </citation>
    <scope>NUCLEOTIDE SEQUENCE [LARGE SCALE GENOMIC DNA]</scope>
    <source>
        <strain evidence="3">ATCC 43595 / DSM 2588 / LMG 13176 / NBRC 15968 / NCIMB 11800 / UQM 2034</strain>
    </source>
</reference>
<dbReference type="OrthoDB" id="853948at2"/>
<gene>
    <name evidence="2" type="ordered locus">Cpin_3509</name>
</gene>
<dbReference type="AlphaFoldDB" id="A0A979G5C9"/>
<protein>
    <submittedName>
        <fullName evidence="2">Uncharacterized protein</fullName>
    </submittedName>
</protein>
<reference evidence="2 3" key="2">
    <citation type="journal article" date="2010" name="Stand. Genomic Sci.">
        <title>Complete genome sequence of Chitinophaga pinensis type strain (UQM 2034).</title>
        <authorList>
            <person name="Glavina Del Rio T."/>
            <person name="Abt B."/>
            <person name="Spring S."/>
            <person name="Lapidus A."/>
            <person name="Nolan M."/>
            <person name="Tice H."/>
            <person name="Copeland A."/>
            <person name="Cheng J.F."/>
            <person name="Chen F."/>
            <person name="Bruce D."/>
            <person name="Goodwin L."/>
            <person name="Pitluck S."/>
            <person name="Ivanova N."/>
            <person name="Mavromatis K."/>
            <person name="Mikhailova N."/>
            <person name="Pati A."/>
            <person name="Chen A."/>
            <person name="Palaniappan K."/>
            <person name="Land M."/>
            <person name="Hauser L."/>
            <person name="Chang Y.J."/>
            <person name="Jeffries C.D."/>
            <person name="Chain P."/>
            <person name="Saunders E."/>
            <person name="Detter J.C."/>
            <person name="Brettin T."/>
            <person name="Rohde M."/>
            <person name="Goker M."/>
            <person name="Bristow J."/>
            <person name="Eisen J.A."/>
            <person name="Markowitz V."/>
            <person name="Hugenholtz P."/>
            <person name="Kyrpides N.C."/>
            <person name="Klenk H.P."/>
            <person name="Lucas S."/>
        </authorList>
    </citation>
    <scope>NUCLEOTIDE SEQUENCE [LARGE SCALE GENOMIC DNA]</scope>
    <source>
        <strain evidence="3">ATCC 43595 / DSM 2588 / LMG 13176 / NBRC 15968 / NCIMB 11800 / UQM 2034</strain>
    </source>
</reference>
<dbReference type="KEGG" id="cpi:Cpin_3509"/>
<dbReference type="SUPFAM" id="SSF52540">
    <property type="entry name" value="P-loop containing nucleoside triphosphate hydrolases"/>
    <property type="match status" value="2"/>
</dbReference>
<proteinExistence type="predicted"/>
<dbReference type="InterPro" id="IPR027417">
    <property type="entry name" value="P-loop_NTPase"/>
</dbReference>
<name>A0A979G5C9_CHIPD</name>
<evidence type="ECO:0000256" key="1">
    <source>
        <dbReference type="SAM" id="Coils"/>
    </source>
</evidence>
<accession>A0A979G5C9</accession>
<sequence>MKKFILSELLLLSQKDRKAKRVIFDPRRTLILGSNGTGKSSLIKSVYRCFGASPATDHPAWKDVDPILLAKFSIDDKKYSILKDAKFYAIFGERDELLGAYSSITKGLGPFLAELFDFNIKLPNQVGSLINLPPAFLFLPYYIDQDSGWQKSWSSFSSLTLIKGYREPIVNYHTGIKPNEYYETKNKVDECKMAIKSLEAEKIVLNTLLLQIKEKIADTDFNVDMQTFAEELNELLFEYEQLKIEEGTYKNKLLDLYNQKIALDQQAKIAKSALKETVKDYAYAREELIDELVECPTCGAHYENSFHERFQIANDEDNIRDLLTEIEKELSSVEEKIAAQNDNLSINTKTSERIELLLNKSKESILLRDVIGSAGRNEVKSVFELNNRNLVATIYDRLSEQTKLEGQLKSIIDKNRKKEIIDFYQLQMRKNLQELDVSTLKPDDYKRIDAAIPETGSALPRALTAYYFSIFEVIRKYSTSTFCPIVIDSPNQQAQDTGHIDKVLNFINRNQPEDSQLILGMEELYGVDFDCKIVELRDKGSLLQKDEFDEVKSIIRPFIDLLSPIKNRGRLF</sequence>
<feature type="coiled-coil region" evidence="1">
    <location>
        <begin position="316"/>
        <end position="343"/>
    </location>
</feature>
<evidence type="ECO:0000313" key="2">
    <source>
        <dbReference type="EMBL" id="ACU60973.1"/>
    </source>
</evidence>
<dbReference type="Proteomes" id="UP000002215">
    <property type="component" value="Chromosome"/>
</dbReference>
<dbReference type="EMBL" id="CP001699">
    <property type="protein sequence ID" value="ACU60973.1"/>
    <property type="molecule type" value="Genomic_DNA"/>
</dbReference>
<dbReference type="Gene3D" id="3.40.50.300">
    <property type="entry name" value="P-loop containing nucleotide triphosphate hydrolases"/>
    <property type="match status" value="1"/>
</dbReference>
<keyword evidence="1" id="KW-0175">Coiled coil</keyword>